<dbReference type="STRING" id="568069.A0A1J1IBB5"/>
<organism evidence="13 14">
    <name type="scientific">Clunio marinus</name>
    <dbReference type="NCBI Taxonomy" id="568069"/>
    <lineage>
        <taxon>Eukaryota</taxon>
        <taxon>Metazoa</taxon>
        <taxon>Ecdysozoa</taxon>
        <taxon>Arthropoda</taxon>
        <taxon>Hexapoda</taxon>
        <taxon>Insecta</taxon>
        <taxon>Pterygota</taxon>
        <taxon>Neoptera</taxon>
        <taxon>Endopterygota</taxon>
        <taxon>Diptera</taxon>
        <taxon>Nematocera</taxon>
        <taxon>Chironomoidea</taxon>
        <taxon>Chironomidae</taxon>
        <taxon>Clunio</taxon>
    </lineage>
</organism>
<keyword evidence="6 10" id="KW-1133">Transmembrane helix</keyword>
<dbReference type="PANTHER" id="PTHR11011">
    <property type="entry name" value="MALE STERILITY PROTEIN 2-RELATED"/>
    <property type="match status" value="1"/>
</dbReference>
<evidence type="ECO:0000256" key="1">
    <source>
        <dbReference type="ARBA" id="ARBA00004141"/>
    </source>
</evidence>
<dbReference type="InterPro" id="IPR033640">
    <property type="entry name" value="FAR_C"/>
</dbReference>
<feature type="transmembrane region" description="Helical" evidence="10">
    <location>
        <begin position="344"/>
        <end position="366"/>
    </location>
</feature>
<dbReference type="FunFam" id="3.40.50.720:FF:000143">
    <property type="entry name" value="Fatty acyl-CoA reductase"/>
    <property type="match status" value="1"/>
</dbReference>
<keyword evidence="4 10" id="KW-0812">Transmembrane</keyword>
<dbReference type="CDD" id="cd05236">
    <property type="entry name" value="FAR-N_SDR_e"/>
    <property type="match status" value="1"/>
</dbReference>
<keyword evidence="14" id="KW-1185">Reference proteome</keyword>
<evidence type="ECO:0000256" key="8">
    <source>
        <dbReference type="ARBA" id="ARBA00023136"/>
    </source>
</evidence>
<dbReference type="Pfam" id="PF07993">
    <property type="entry name" value="NAD_binding_4"/>
    <property type="match status" value="1"/>
</dbReference>
<evidence type="ECO:0000256" key="6">
    <source>
        <dbReference type="ARBA" id="ARBA00022989"/>
    </source>
</evidence>
<feature type="domain" description="Fatty acyl-CoA reductase C-terminal" evidence="11">
    <location>
        <begin position="359"/>
        <end position="450"/>
    </location>
</feature>
<dbReference type="GO" id="GO:0102965">
    <property type="term" value="F:alcohol-forming long-chain fatty acyl-CoA reductase activity"/>
    <property type="evidence" value="ECO:0007669"/>
    <property type="project" value="UniProtKB-EC"/>
</dbReference>
<dbReference type="InterPro" id="IPR013120">
    <property type="entry name" value="FAR_NAD-bd"/>
</dbReference>
<keyword evidence="5 10" id="KW-0521">NADP</keyword>
<feature type="transmembrane region" description="Helical" evidence="10">
    <location>
        <begin position="487"/>
        <end position="506"/>
    </location>
</feature>
<keyword evidence="10" id="KW-0560">Oxidoreductase</keyword>
<evidence type="ECO:0000256" key="3">
    <source>
        <dbReference type="ARBA" id="ARBA00022516"/>
    </source>
</evidence>
<dbReference type="EMBL" id="CVRI01000047">
    <property type="protein sequence ID" value="CRK97583.1"/>
    <property type="molecule type" value="Genomic_DNA"/>
</dbReference>
<evidence type="ECO:0000256" key="9">
    <source>
        <dbReference type="ARBA" id="ARBA00052530"/>
    </source>
</evidence>
<feature type="transmembrane region" description="Helical" evidence="10">
    <location>
        <begin position="464"/>
        <end position="481"/>
    </location>
</feature>
<protein>
    <recommendedName>
        <fullName evidence="10">Fatty acyl-CoA reductase</fullName>
        <ecNumber evidence="10">1.2.1.84</ecNumber>
    </recommendedName>
</protein>
<dbReference type="GO" id="GO:0035336">
    <property type="term" value="P:long-chain fatty-acyl-CoA metabolic process"/>
    <property type="evidence" value="ECO:0007669"/>
    <property type="project" value="TreeGrafter"/>
</dbReference>
<accession>A0A1J1IBB5</accession>
<dbReference type="GO" id="GO:0005777">
    <property type="term" value="C:peroxisome"/>
    <property type="evidence" value="ECO:0007669"/>
    <property type="project" value="TreeGrafter"/>
</dbReference>
<comment type="function">
    <text evidence="10">Catalyzes the reduction of fatty acyl-CoA to fatty alcohols.</text>
</comment>
<dbReference type="EC" id="1.2.1.84" evidence="10"/>
<evidence type="ECO:0000259" key="11">
    <source>
        <dbReference type="Pfam" id="PF03015"/>
    </source>
</evidence>
<evidence type="ECO:0000313" key="13">
    <source>
        <dbReference type="EMBL" id="CRK97583.1"/>
    </source>
</evidence>
<dbReference type="InterPro" id="IPR026055">
    <property type="entry name" value="FAR"/>
</dbReference>
<feature type="domain" description="Thioester reductase (TE)" evidence="12">
    <location>
        <begin position="16"/>
        <end position="286"/>
    </location>
</feature>
<dbReference type="Gene3D" id="3.40.50.720">
    <property type="entry name" value="NAD(P)-binding Rossmann-like Domain"/>
    <property type="match status" value="1"/>
</dbReference>
<dbReference type="PANTHER" id="PTHR11011:SF45">
    <property type="entry name" value="FATTY ACYL-COA REDUCTASE CG8306-RELATED"/>
    <property type="match status" value="1"/>
</dbReference>
<evidence type="ECO:0000256" key="10">
    <source>
        <dbReference type="RuleBase" id="RU363097"/>
    </source>
</evidence>
<evidence type="ECO:0000256" key="7">
    <source>
        <dbReference type="ARBA" id="ARBA00023098"/>
    </source>
</evidence>
<proteinExistence type="inferred from homology"/>
<comment type="catalytic activity">
    <reaction evidence="9 10">
        <text>a long-chain fatty acyl-CoA + 2 NADPH + 2 H(+) = a long-chain primary fatty alcohol + 2 NADP(+) + CoA</text>
        <dbReference type="Rhea" id="RHEA:52716"/>
        <dbReference type="ChEBI" id="CHEBI:15378"/>
        <dbReference type="ChEBI" id="CHEBI:57287"/>
        <dbReference type="ChEBI" id="CHEBI:57783"/>
        <dbReference type="ChEBI" id="CHEBI:58349"/>
        <dbReference type="ChEBI" id="CHEBI:77396"/>
        <dbReference type="ChEBI" id="CHEBI:83139"/>
        <dbReference type="EC" id="1.2.1.84"/>
    </reaction>
</comment>
<comment type="similarity">
    <text evidence="2 10">Belongs to the fatty acyl-CoA reductase family.</text>
</comment>
<comment type="subcellular location">
    <subcellularLocation>
        <location evidence="1">Membrane</location>
        <topology evidence="1">Multi-pass membrane protein</topology>
    </subcellularLocation>
</comment>
<evidence type="ECO:0000256" key="2">
    <source>
        <dbReference type="ARBA" id="ARBA00005928"/>
    </source>
</evidence>
<dbReference type="InterPro" id="IPR036291">
    <property type="entry name" value="NAD(P)-bd_dom_sf"/>
</dbReference>
<sequence length="509" mass="57305">MASNIAEFYKNKNIFITGGTGFVGIALVEKILRSCPEVGKVYLLMRPKKGKEIHERLEDITKNSVFSVLLEQSSPDIFKKLVAVAGDVGEENLGLSPADRQLLANNVNVVIHSAATLDFQASLKPTVFINLLGTRRVMQLCQEMKNLKAMVHISSAYVNAFLLETEEKLYPAPDDAEKVIELAQSKDEKELNTLTAGLIKDHPNTYTFTKHLAEHEVNKCAGKFPCGIVRPSMITAAWKEPIAGWTISKNGPQGFLMGASKGVVRRLPVGTSLIYDYIPVDIVVNQVLVTGYHVAQKRSGELSIYHCTSSTYNPFRWDRVADKTNELLHMYPLKSAVWYPHLKFLSSLMLFKISAIFIHFIPAYILDFVTRIAGGRPILVKLHTNVWESLKLLEKFIFTEWKFDNKNTLLLSKTMSPVDQQHFNIDIGTLKWEDYFINLAQGVRQYLNNETLKTLPAARKKDKILLVLHILLQVGIHTGVWKLVACILGVPMMKCFLALPLSYILFGML</sequence>
<reference evidence="13 14" key="1">
    <citation type="submission" date="2015-04" db="EMBL/GenBank/DDBJ databases">
        <authorList>
            <person name="Syromyatnikov M.Y."/>
            <person name="Popov V.N."/>
        </authorList>
    </citation>
    <scope>NUCLEOTIDE SEQUENCE [LARGE SCALE GENOMIC DNA]</scope>
</reference>
<dbReference type="Proteomes" id="UP000183832">
    <property type="component" value="Unassembled WGS sequence"/>
</dbReference>
<gene>
    <name evidence="13" type="ORF">CLUMA_CG010969</name>
</gene>
<evidence type="ECO:0000256" key="4">
    <source>
        <dbReference type="ARBA" id="ARBA00022692"/>
    </source>
</evidence>
<dbReference type="OrthoDB" id="429813at2759"/>
<evidence type="ECO:0000256" key="5">
    <source>
        <dbReference type="ARBA" id="ARBA00022857"/>
    </source>
</evidence>
<dbReference type="AlphaFoldDB" id="A0A1J1IBB5"/>
<keyword evidence="3 10" id="KW-0444">Lipid biosynthesis</keyword>
<keyword evidence="7 10" id="KW-0443">Lipid metabolism</keyword>
<dbReference type="CDD" id="cd09071">
    <property type="entry name" value="FAR_C"/>
    <property type="match status" value="1"/>
</dbReference>
<evidence type="ECO:0000259" key="12">
    <source>
        <dbReference type="Pfam" id="PF07993"/>
    </source>
</evidence>
<keyword evidence="8 10" id="KW-0472">Membrane</keyword>
<name>A0A1J1IBB5_9DIPT</name>
<dbReference type="SUPFAM" id="SSF51735">
    <property type="entry name" value="NAD(P)-binding Rossmann-fold domains"/>
    <property type="match status" value="1"/>
</dbReference>
<evidence type="ECO:0000313" key="14">
    <source>
        <dbReference type="Proteomes" id="UP000183832"/>
    </source>
</evidence>
<dbReference type="Pfam" id="PF03015">
    <property type="entry name" value="Sterile"/>
    <property type="match status" value="1"/>
</dbReference>
<dbReference type="GO" id="GO:0016020">
    <property type="term" value="C:membrane"/>
    <property type="evidence" value="ECO:0007669"/>
    <property type="project" value="UniProtKB-SubCell"/>
</dbReference>
<dbReference type="GO" id="GO:0080019">
    <property type="term" value="F:alcohol-forming very long-chain fatty acyl-CoA reductase activity"/>
    <property type="evidence" value="ECO:0007669"/>
    <property type="project" value="InterPro"/>
</dbReference>